<dbReference type="OrthoDB" id="1734233at2"/>
<organism evidence="2 3">
    <name type="scientific">Clostridium grantii DSM 8605</name>
    <dbReference type="NCBI Taxonomy" id="1121316"/>
    <lineage>
        <taxon>Bacteria</taxon>
        <taxon>Bacillati</taxon>
        <taxon>Bacillota</taxon>
        <taxon>Clostridia</taxon>
        <taxon>Eubacteriales</taxon>
        <taxon>Clostridiaceae</taxon>
        <taxon>Clostridium</taxon>
    </lineage>
</organism>
<reference evidence="2 3" key="1">
    <citation type="submission" date="2016-11" db="EMBL/GenBank/DDBJ databases">
        <authorList>
            <person name="Jaros S."/>
            <person name="Januszkiewicz K."/>
            <person name="Wedrychowicz H."/>
        </authorList>
    </citation>
    <scope>NUCLEOTIDE SEQUENCE [LARGE SCALE GENOMIC DNA]</scope>
    <source>
        <strain evidence="2 3">DSM 8605</strain>
    </source>
</reference>
<dbReference type="STRING" id="1121316.SAMN02745207_01802"/>
<feature type="transmembrane region" description="Helical" evidence="1">
    <location>
        <begin position="102"/>
        <end position="119"/>
    </location>
</feature>
<dbReference type="PANTHER" id="PTHR35867">
    <property type="entry name" value="PROTEIN RSEC"/>
    <property type="match status" value="1"/>
</dbReference>
<dbReference type="RefSeq" id="WP_073338103.1">
    <property type="nucleotide sequence ID" value="NZ_FQXM01000008.1"/>
</dbReference>
<evidence type="ECO:0000313" key="3">
    <source>
        <dbReference type="Proteomes" id="UP000184447"/>
    </source>
</evidence>
<name>A0A1M5ULM6_9CLOT</name>
<dbReference type="Pfam" id="PF04246">
    <property type="entry name" value="RseC_MucC"/>
    <property type="match status" value="1"/>
</dbReference>
<proteinExistence type="predicted"/>
<dbReference type="PIRSF" id="PIRSF004923">
    <property type="entry name" value="RseC"/>
    <property type="match status" value="1"/>
</dbReference>
<gene>
    <name evidence="2" type="ORF">SAMN02745207_01802</name>
</gene>
<dbReference type="InterPro" id="IPR007359">
    <property type="entry name" value="SigmaE_reg_RseC_MucC"/>
</dbReference>
<evidence type="ECO:0000313" key="2">
    <source>
        <dbReference type="EMBL" id="SHH63768.1"/>
    </source>
</evidence>
<keyword evidence="1" id="KW-0812">Transmembrane</keyword>
<dbReference type="PANTHER" id="PTHR35867:SF1">
    <property type="entry name" value="PROTEIN RSEC"/>
    <property type="match status" value="1"/>
</dbReference>
<evidence type="ECO:0000256" key="1">
    <source>
        <dbReference type="SAM" id="Phobius"/>
    </source>
</evidence>
<dbReference type="Proteomes" id="UP000184447">
    <property type="component" value="Unassembled WGS sequence"/>
</dbReference>
<accession>A0A1M5ULM6</accession>
<keyword evidence="3" id="KW-1185">Reference proteome</keyword>
<feature type="transmembrane region" description="Helical" evidence="1">
    <location>
        <begin position="71"/>
        <end position="90"/>
    </location>
</feature>
<keyword evidence="1" id="KW-0472">Membrane</keyword>
<sequence length="141" mass="15727">MKEIGVINKLVGDKAFVSFQRKSGCGDSCASCKSKCGATFINTEVFNGVNAKVGDRVNVEIENKSFNKMMFFAYILPLIMLILGTVSGNSMFENMGYKNHELFGFLIGVAFLGLSYYILKIINDKMKKDKNSLLRITKILK</sequence>
<dbReference type="AlphaFoldDB" id="A0A1M5ULM6"/>
<keyword evidence="1" id="KW-1133">Transmembrane helix</keyword>
<protein>
    <submittedName>
        <fullName evidence="2">Positive regulator of sigma(E), RseC/MucC</fullName>
    </submittedName>
</protein>
<dbReference type="InterPro" id="IPR026268">
    <property type="entry name" value="RseC"/>
</dbReference>
<dbReference type="EMBL" id="FQXM01000008">
    <property type="protein sequence ID" value="SHH63768.1"/>
    <property type="molecule type" value="Genomic_DNA"/>
</dbReference>